<comment type="caution">
    <text evidence="3">The sequence shown here is derived from an EMBL/GenBank/DDBJ whole genome shotgun (WGS) entry which is preliminary data.</text>
</comment>
<accession>A0A5D9C500</accession>
<feature type="signal peptide" evidence="1">
    <location>
        <begin position="1"/>
        <end position="25"/>
    </location>
</feature>
<proteinExistence type="predicted"/>
<dbReference type="Proteomes" id="UP000322077">
    <property type="component" value="Unassembled WGS sequence"/>
</dbReference>
<dbReference type="Pfam" id="PF03886">
    <property type="entry name" value="ABC_trans_aux"/>
    <property type="match status" value="1"/>
</dbReference>
<sequence>MMRQFLPLALALSGALALGGCISFGEDPPAQLMSLSSDARVAANTAKTVTDKEAISVGLITAPTPLRNQRVAVRSNDSFAYLPKTAWADEPARLFRNVLAETIEAKTGRFVPDSRNPSITPATRLGGSLVAFQLLGGQGKVLVIYDATVAREGSDQIRARRFESTAPVASEDSRAVVEALNRASNAIATDVADWVVQ</sequence>
<protein>
    <submittedName>
        <fullName evidence="3">ABC transporter</fullName>
    </submittedName>
</protein>
<evidence type="ECO:0000313" key="3">
    <source>
        <dbReference type="EMBL" id="TZG26297.1"/>
    </source>
</evidence>
<evidence type="ECO:0000259" key="2">
    <source>
        <dbReference type="Pfam" id="PF03886"/>
    </source>
</evidence>
<name>A0A5D9C500_9SPHN</name>
<dbReference type="SUPFAM" id="SSF159594">
    <property type="entry name" value="XCC0632-like"/>
    <property type="match status" value="1"/>
</dbReference>
<dbReference type="PROSITE" id="PS51257">
    <property type="entry name" value="PROKAR_LIPOPROTEIN"/>
    <property type="match status" value="1"/>
</dbReference>
<keyword evidence="1" id="KW-0732">Signal</keyword>
<evidence type="ECO:0000313" key="4">
    <source>
        <dbReference type="Proteomes" id="UP000322077"/>
    </source>
</evidence>
<dbReference type="EMBL" id="VTOU01000003">
    <property type="protein sequence ID" value="TZG26297.1"/>
    <property type="molecule type" value="Genomic_DNA"/>
</dbReference>
<evidence type="ECO:0000256" key="1">
    <source>
        <dbReference type="SAM" id="SignalP"/>
    </source>
</evidence>
<feature type="domain" description="ABC-type transport auxiliary lipoprotein component" evidence="2">
    <location>
        <begin position="39"/>
        <end position="192"/>
    </location>
</feature>
<dbReference type="Gene3D" id="3.40.50.10610">
    <property type="entry name" value="ABC-type transport auxiliary lipoprotein component"/>
    <property type="match status" value="1"/>
</dbReference>
<feature type="chain" id="PRO_5022810784" evidence="1">
    <location>
        <begin position="26"/>
        <end position="197"/>
    </location>
</feature>
<organism evidence="3 4">
    <name type="scientific">Sphingomonas montanisoli</name>
    <dbReference type="NCBI Taxonomy" id="2606412"/>
    <lineage>
        <taxon>Bacteria</taxon>
        <taxon>Pseudomonadati</taxon>
        <taxon>Pseudomonadota</taxon>
        <taxon>Alphaproteobacteria</taxon>
        <taxon>Sphingomonadales</taxon>
        <taxon>Sphingomonadaceae</taxon>
        <taxon>Sphingomonas</taxon>
    </lineage>
</organism>
<reference evidence="3 4" key="1">
    <citation type="submission" date="2019-08" db="EMBL/GenBank/DDBJ databases">
        <authorList>
            <person name="Wang G."/>
            <person name="Xu Z."/>
        </authorList>
    </citation>
    <scope>NUCLEOTIDE SEQUENCE [LARGE SCALE GENOMIC DNA]</scope>
    <source>
        <strain evidence="3 4">ZX</strain>
    </source>
</reference>
<dbReference type="InterPro" id="IPR005586">
    <property type="entry name" value="ABC_trans_aux"/>
</dbReference>
<gene>
    <name evidence="3" type="ORF">FYJ91_15270</name>
</gene>
<dbReference type="AlphaFoldDB" id="A0A5D9C500"/>
<dbReference type="RefSeq" id="WP_149523103.1">
    <property type="nucleotide sequence ID" value="NZ_VTOU01000003.1"/>
</dbReference>
<keyword evidence="4" id="KW-1185">Reference proteome</keyword>